<evidence type="ECO:0000256" key="1">
    <source>
        <dbReference type="ARBA" id="ARBA00004127"/>
    </source>
</evidence>
<dbReference type="SUPFAM" id="SSF81665">
    <property type="entry name" value="Calcium ATPase, transmembrane domain M"/>
    <property type="match status" value="1"/>
</dbReference>
<keyword evidence="4" id="KW-0378">Hydrolase</keyword>
<reference evidence="4" key="1">
    <citation type="submission" date="2014-07" db="EMBL/GenBank/DDBJ databases">
        <title>Identification of a novel salt tolerance gene in wild soybean by whole-genome sequencing.</title>
        <authorList>
            <person name="Lam H.-M."/>
            <person name="Qi X."/>
            <person name="Li M.-W."/>
            <person name="Liu X."/>
            <person name="Xie M."/>
            <person name="Ni M."/>
            <person name="Xu X."/>
        </authorList>
    </citation>
    <scope>NUCLEOTIDE SEQUENCE [LARGE SCALE GENOMIC DNA]</scope>
    <source>
        <tissue evidence="4">Root</tissue>
    </source>
</reference>
<dbReference type="InterPro" id="IPR023298">
    <property type="entry name" value="ATPase_P-typ_TM_dom_sf"/>
</dbReference>
<dbReference type="GO" id="GO:0016787">
    <property type="term" value="F:hydrolase activity"/>
    <property type="evidence" value="ECO:0007669"/>
    <property type="project" value="UniProtKB-KW"/>
</dbReference>
<dbReference type="GO" id="GO:0005886">
    <property type="term" value="C:plasma membrane"/>
    <property type="evidence" value="ECO:0007669"/>
    <property type="project" value="TreeGrafter"/>
</dbReference>
<dbReference type="EMBL" id="KN669805">
    <property type="protein sequence ID" value="KHN03616.1"/>
    <property type="molecule type" value="Genomic_DNA"/>
</dbReference>
<dbReference type="GO" id="GO:0005388">
    <property type="term" value="F:P-type calcium transporter activity"/>
    <property type="evidence" value="ECO:0007669"/>
    <property type="project" value="TreeGrafter"/>
</dbReference>
<dbReference type="PANTHER" id="PTHR24093">
    <property type="entry name" value="CATION TRANSPORTING ATPASE"/>
    <property type="match status" value="1"/>
</dbReference>
<keyword evidence="3" id="KW-1133">Transmembrane helix</keyword>
<evidence type="ECO:0000256" key="2">
    <source>
        <dbReference type="ARBA" id="ARBA00022842"/>
    </source>
</evidence>
<dbReference type="Gene3D" id="1.20.1110.10">
    <property type="entry name" value="Calcium-transporting ATPase, transmembrane domain"/>
    <property type="match status" value="1"/>
</dbReference>
<organism evidence="4">
    <name type="scientific">Glycine soja</name>
    <name type="common">Wild soybean</name>
    <dbReference type="NCBI Taxonomy" id="3848"/>
    <lineage>
        <taxon>Eukaryota</taxon>
        <taxon>Viridiplantae</taxon>
        <taxon>Streptophyta</taxon>
        <taxon>Embryophyta</taxon>
        <taxon>Tracheophyta</taxon>
        <taxon>Spermatophyta</taxon>
        <taxon>Magnoliopsida</taxon>
        <taxon>eudicotyledons</taxon>
        <taxon>Gunneridae</taxon>
        <taxon>Pentapetalae</taxon>
        <taxon>rosids</taxon>
        <taxon>fabids</taxon>
        <taxon>Fabales</taxon>
        <taxon>Fabaceae</taxon>
        <taxon>Papilionoideae</taxon>
        <taxon>50 kb inversion clade</taxon>
        <taxon>NPAAA clade</taxon>
        <taxon>indigoferoid/millettioid clade</taxon>
        <taxon>Phaseoleae</taxon>
        <taxon>Glycine</taxon>
        <taxon>Glycine subgen. Soja</taxon>
    </lineage>
</organism>
<dbReference type="Proteomes" id="UP000053555">
    <property type="component" value="Unassembled WGS sequence"/>
</dbReference>
<name>A0A0B2P2Q8_GLYSO</name>
<evidence type="ECO:0000256" key="3">
    <source>
        <dbReference type="SAM" id="Phobius"/>
    </source>
</evidence>
<protein>
    <submittedName>
        <fullName evidence="4">Calcium-transporting ATPase 8, plasma membrane-type</fullName>
        <ecNumber evidence="4">3.6.3.8</ecNumber>
    </submittedName>
</protein>
<keyword evidence="2" id="KW-0460">Magnesium</keyword>
<accession>A0A0B2P2Q8</accession>
<gene>
    <name evidence="4" type="ORF">glysoja_037022</name>
</gene>
<keyword evidence="3" id="KW-0472">Membrane</keyword>
<evidence type="ECO:0000313" key="4">
    <source>
        <dbReference type="EMBL" id="KHN03616.1"/>
    </source>
</evidence>
<dbReference type="EC" id="3.6.3.8" evidence="4"/>
<dbReference type="PANTHER" id="PTHR24093:SF369">
    <property type="entry name" value="CALCIUM-TRANSPORTING ATPASE"/>
    <property type="match status" value="1"/>
</dbReference>
<sequence length="95" mass="10234">MASISEYTSEETPLQVHLNGVSTFISIVGLTVVVIVLIVLLARYFSGHTKNPDGSVQFTTGKTKVGDAIDSAIKIITVVVCAMINTRLLDHAWCN</sequence>
<proteinExistence type="predicted"/>
<dbReference type="AlphaFoldDB" id="A0A0B2P2Q8"/>
<dbReference type="GO" id="GO:0012505">
    <property type="term" value="C:endomembrane system"/>
    <property type="evidence" value="ECO:0007669"/>
    <property type="project" value="UniProtKB-SubCell"/>
</dbReference>
<comment type="subcellular location">
    <subcellularLocation>
        <location evidence="1">Endomembrane system</location>
        <topology evidence="1">Multi-pass membrane protein</topology>
    </subcellularLocation>
</comment>
<keyword evidence="3" id="KW-0812">Transmembrane</keyword>
<feature type="transmembrane region" description="Helical" evidence="3">
    <location>
        <begin position="20"/>
        <end position="42"/>
    </location>
</feature>